<feature type="region of interest" description="Disordered" evidence="2">
    <location>
        <begin position="1"/>
        <end position="40"/>
    </location>
</feature>
<evidence type="ECO:0000313" key="3">
    <source>
        <dbReference type="EMBL" id="KAK7869025.1"/>
    </source>
</evidence>
<accession>A0AAN9ZBT8</accession>
<feature type="compositionally biased region" description="Acidic residues" evidence="2">
    <location>
        <begin position="14"/>
        <end position="39"/>
    </location>
</feature>
<comment type="caution">
    <text evidence="3">The sequence shown here is derived from an EMBL/GenBank/DDBJ whole genome shotgun (WGS) entry which is preliminary data.</text>
</comment>
<feature type="region of interest" description="Disordered" evidence="2">
    <location>
        <begin position="514"/>
        <end position="561"/>
    </location>
</feature>
<feature type="coiled-coil region" evidence="1">
    <location>
        <begin position="334"/>
        <end position="488"/>
    </location>
</feature>
<evidence type="ECO:0000313" key="4">
    <source>
        <dbReference type="Proteomes" id="UP001378592"/>
    </source>
</evidence>
<gene>
    <name evidence="3" type="ORF">R5R35_002975</name>
</gene>
<sequence>MYLKNAGKRSRIEESEDENDDDEDDDGDGDDDVVAEEDDKEKIKFLQNKVEALMGLVENAEKMKIDHIALQTKHSKLQFELATVKQELETALKINKATAQDGGEDAMEDGIKVLKEQLFKYQNLVKERNSDIEKLNKLLEDARVEYTQHFKEHEDFAARNEELEKMVADRDIVIEDLEEKLDISSKKLAQQQERSNNKEMEEAENKNKLKFLCEARDEYKFKIIQLESEMKKLQKENETLRSLPKSPNSSEVKALELLVASHEDQLKKYIEKFKNQEEANKLLEDELCHLKASSICSNQEAMEKEISILQAEVKETAKGRKELMDKVEIISKELEESKCSLQLAEMALSEEQNNTKAMRRICETEKKELLLKLEQVQEEMTRLVVSCDKLEKENRGLKLLNMELEEAVKVKEEQMEDFKTRRNAQFETYENLLKNERELREREQREVHQLHNVMLALTPKKNEQLANIDKLKEQLKEAYMKIAKLEKEKKSDFMYELQCTKVIEGVSSNKACKSRRQKKEQKENALDDEIQPVSFPERAIKPDPDTRQLRPRKKILYSNEDEQKVDVGLMKSRSKRL</sequence>
<dbReference type="AlphaFoldDB" id="A0AAN9ZBT8"/>
<protein>
    <submittedName>
        <fullName evidence="3">Uncharacterized protein</fullName>
    </submittedName>
</protein>
<feature type="compositionally biased region" description="Basic and acidic residues" evidence="2">
    <location>
        <begin position="538"/>
        <end position="548"/>
    </location>
</feature>
<dbReference type="Proteomes" id="UP001378592">
    <property type="component" value="Unassembled WGS sequence"/>
</dbReference>
<evidence type="ECO:0000256" key="1">
    <source>
        <dbReference type="SAM" id="Coils"/>
    </source>
</evidence>
<proteinExistence type="predicted"/>
<evidence type="ECO:0000256" key="2">
    <source>
        <dbReference type="SAM" id="MobiDB-lite"/>
    </source>
</evidence>
<keyword evidence="1" id="KW-0175">Coiled coil</keyword>
<organism evidence="3 4">
    <name type="scientific">Gryllus longicercus</name>
    <dbReference type="NCBI Taxonomy" id="2509291"/>
    <lineage>
        <taxon>Eukaryota</taxon>
        <taxon>Metazoa</taxon>
        <taxon>Ecdysozoa</taxon>
        <taxon>Arthropoda</taxon>
        <taxon>Hexapoda</taxon>
        <taxon>Insecta</taxon>
        <taxon>Pterygota</taxon>
        <taxon>Neoptera</taxon>
        <taxon>Polyneoptera</taxon>
        <taxon>Orthoptera</taxon>
        <taxon>Ensifera</taxon>
        <taxon>Gryllidea</taxon>
        <taxon>Grylloidea</taxon>
        <taxon>Gryllidae</taxon>
        <taxon>Gryllinae</taxon>
        <taxon>Gryllus</taxon>
    </lineage>
</organism>
<reference evidence="3 4" key="1">
    <citation type="submission" date="2024-03" db="EMBL/GenBank/DDBJ databases">
        <title>The genome assembly and annotation of the cricket Gryllus longicercus Weissman &amp; Gray.</title>
        <authorList>
            <person name="Szrajer S."/>
            <person name="Gray D."/>
            <person name="Ylla G."/>
        </authorList>
    </citation>
    <scope>NUCLEOTIDE SEQUENCE [LARGE SCALE GENOMIC DNA]</scope>
    <source>
        <strain evidence="3">DAG 2021-001</strain>
        <tissue evidence="3">Whole body minus gut</tissue>
    </source>
</reference>
<feature type="coiled-coil region" evidence="1">
    <location>
        <begin position="125"/>
        <end position="286"/>
    </location>
</feature>
<name>A0AAN9ZBT8_9ORTH</name>
<keyword evidence="4" id="KW-1185">Reference proteome</keyword>
<dbReference type="EMBL" id="JAZDUA010000081">
    <property type="protein sequence ID" value="KAK7869025.1"/>
    <property type="molecule type" value="Genomic_DNA"/>
</dbReference>